<evidence type="ECO:0000256" key="4">
    <source>
        <dbReference type="ARBA" id="ARBA00022989"/>
    </source>
</evidence>
<dbReference type="GO" id="GO:0016020">
    <property type="term" value="C:membrane"/>
    <property type="evidence" value="ECO:0007669"/>
    <property type="project" value="InterPro"/>
</dbReference>
<keyword evidence="6" id="KW-0966">Cell projection</keyword>
<accession>A0A3S2YCX3</accession>
<comment type="subcellular location">
    <subcellularLocation>
        <location evidence="1">Cell membrane</location>
    </subcellularLocation>
</comment>
<evidence type="ECO:0000313" key="6">
    <source>
        <dbReference type="EMBL" id="RVU07836.1"/>
    </source>
</evidence>
<protein>
    <submittedName>
        <fullName evidence="6">Flagellar biogenesis protein</fullName>
    </submittedName>
</protein>
<dbReference type="AlphaFoldDB" id="A0A3S2YCX3"/>
<evidence type="ECO:0000256" key="2">
    <source>
        <dbReference type="ARBA" id="ARBA00022475"/>
    </source>
</evidence>
<keyword evidence="6" id="KW-0282">Flagellum</keyword>
<keyword evidence="7" id="KW-1185">Reference proteome</keyword>
<keyword evidence="3" id="KW-0812">Transmembrane</keyword>
<evidence type="ECO:0000313" key="7">
    <source>
        <dbReference type="Proteomes" id="UP000282837"/>
    </source>
</evidence>
<comment type="caution">
    <text evidence="6">The sequence shown here is derived from an EMBL/GenBank/DDBJ whole genome shotgun (WGS) entry which is preliminary data.</text>
</comment>
<dbReference type="InterPro" id="IPR022781">
    <property type="entry name" value="Flagellar_biosynth_FliO"/>
</dbReference>
<keyword evidence="6" id="KW-0969">Cilium</keyword>
<proteinExistence type="predicted"/>
<name>A0A3S2YCX3_9SPHN</name>
<sequence>MVWYIVKLLILLPLIAAMIWGSLRMAQKLQKKFMANGNGRSVKLVETLMLSPTQKLLVIEFHGREILVSTGRQGMTRLAEAPARVNLPEDDFEETFREGPDFAQTLRRIDK</sequence>
<evidence type="ECO:0000256" key="3">
    <source>
        <dbReference type="ARBA" id="ARBA00022692"/>
    </source>
</evidence>
<keyword evidence="2" id="KW-1003">Cell membrane</keyword>
<reference evidence="6 7" key="1">
    <citation type="submission" date="2019-01" db="EMBL/GenBank/DDBJ databases">
        <authorList>
            <person name="Chen W.-M."/>
        </authorList>
    </citation>
    <scope>NUCLEOTIDE SEQUENCE [LARGE SCALE GENOMIC DNA]</scope>
    <source>
        <strain evidence="6 7">FSY-9</strain>
    </source>
</reference>
<dbReference type="EMBL" id="SACO01000001">
    <property type="protein sequence ID" value="RVU07836.1"/>
    <property type="molecule type" value="Genomic_DNA"/>
</dbReference>
<evidence type="ECO:0000256" key="1">
    <source>
        <dbReference type="ARBA" id="ARBA00004236"/>
    </source>
</evidence>
<dbReference type="Proteomes" id="UP000282837">
    <property type="component" value="Unassembled WGS sequence"/>
</dbReference>
<gene>
    <name evidence="6" type="ORF">EOE18_01815</name>
</gene>
<dbReference type="Pfam" id="PF04347">
    <property type="entry name" value="FliO"/>
    <property type="match status" value="1"/>
</dbReference>
<dbReference type="OrthoDB" id="7409867at2"/>
<dbReference type="GO" id="GO:0044781">
    <property type="term" value="P:bacterial-type flagellum organization"/>
    <property type="evidence" value="ECO:0007669"/>
    <property type="project" value="InterPro"/>
</dbReference>
<dbReference type="RefSeq" id="WP_127705564.1">
    <property type="nucleotide sequence ID" value="NZ_SACO01000001.1"/>
</dbReference>
<keyword evidence="4" id="KW-1133">Transmembrane helix</keyword>
<evidence type="ECO:0000256" key="5">
    <source>
        <dbReference type="ARBA" id="ARBA00023136"/>
    </source>
</evidence>
<organism evidence="6 7">
    <name type="scientific">Novosphingobium umbonatum</name>
    <dbReference type="NCBI Taxonomy" id="1908524"/>
    <lineage>
        <taxon>Bacteria</taxon>
        <taxon>Pseudomonadati</taxon>
        <taxon>Pseudomonadota</taxon>
        <taxon>Alphaproteobacteria</taxon>
        <taxon>Sphingomonadales</taxon>
        <taxon>Sphingomonadaceae</taxon>
        <taxon>Novosphingobium</taxon>
    </lineage>
</organism>
<keyword evidence="5" id="KW-0472">Membrane</keyword>